<name>A0A9N9BW09_9GLOM</name>
<keyword evidence="2" id="KW-1185">Reference proteome</keyword>
<gene>
    <name evidence="1" type="ORF">CPELLU_LOCUS6182</name>
</gene>
<evidence type="ECO:0000313" key="2">
    <source>
        <dbReference type="Proteomes" id="UP000789759"/>
    </source>
</evidence>
<evidence type="ECO:0000313" key="1">
    <source>
        <dbReference type="EMBL" id="CAG8583043.1"/>
    </source>
</evidence>
<organism evidence="1 2">
    <name type="scientific">Cetraspora pellucida</name>
    <dbReference type="NCBI Taxonomy" id="1433469"/>
    <lineage>
        <taxon>Eukaryota</taxon>
        <taxon>Fungi</taxon>
        <taxon>Fungi incertae sedis</taxon>
        <taxon>Mucoromycota</taxon>
        <taxon>Glomeromycotina</taxon>
        <taxon>Glomeromycetes</taxon>
        <taxon>Diversisporales</taxon>
        <taxon>Gigasporaceae</taxon>
        <taxon>Cetraspora</taxon>
    </lineage>
</organism>
<reference evidence="1" key="1">
    <citation type="submission" date="2021-06" db="EMBL/GenBank/DDBJ databases">
        <authorList>
            <person name="Kallberg Y."/>
            <person name="Tangrot J."/>
            <person name="Rosling A."/>
        </authorList>
    </citation>
    <scope>NUCLEOTIDE SEQUENCE</scope>
    <source>
        <strain evidence="1">FL966</strain>
    </source>
</reference>
<proteinExistence type="predicted"/>
<dbReference type="Proteomes" id="UP000789759">
    <property type="component" value="Unassembled WGS sequence"/>
</dbReference>
<protein>
    <submittedName>
        <fullName evidence="1">5085_t:CDS:1</fullName>
    </submittedName>
</protein>
<sequence length="71" mass="8238">MTSNLQQLKLQLSSLLLANIGCNSLNLTELRIKKHQQQTKHLNDSISVKENLNDSYNNHEERANKLFEVYL</sequence>
<dbReference type="EMBL" id="CAJVQA010003780">
    <property type="protein sequence ID" value="CAG8583043.1"/>
    <property type="molecule type" value="Genomic_DNA"/>
</dbReference>
<accession>A0A9N9BW09</accession>
<comment type="caution">
    <text evidence="1">The sequence shown here is derived from an EMBL/GenBank/DDBJ whole genome shotgun (WGS) entry which is preliminary data.</text>
</comment>
<dbReference type="AlphaFoldDB" id="A0A9N9BW09"/>